<dbReference type="SMART" id="SM00346">
    <property type="entry name" value="HTH_ICLR"/>
    <property type="match status" value="1"/>
</dbReference>
<evidence type="ECO:0000313" key="6">
    <source>
        <dbReference type="EMBL" id="MDN4595159.1"/>
    </source>
</evidence>
<dbReference type="InterPro" id="IPR011991">
    <property type="entry name" value="ArsR-like_HTH"/>
</dbReference>
<dbReference type="SUPFAM" id="SSF46785">
    <property type="entry name" value="Winged helix' DNA-binding domain"/>
    <property type="match status" value="1"/>
</dbReference>
<dbReference type="Pfam" id="PF09339">
    <property type="entry name" value="HTH_IclR"/>
    <property type="match status" value="1"/>
</dbReference>
<keyword evidence="7" id="KW-1185">Reference proteome</keyword>
<keyword evidence="1" id="KW-0805">Transcription regulation</keyword>
<dbReference type="PROSITE" id="PS51078">
    <property type="entry name" value="ICLR_ED"/>
    <property type="match status" value="1"/>
</dbReference>
<dbReference type="SUPFAM" id="SSF55781">
    <property type="entry name" value="GAF domain-like"/>
    <property type="match status" value="1"/>
</dbReference>
<dbReference type="InterPro" id="IPR036390">
    <property type="entry name" value="WH_DNA-bd_sf"/>
</dbReference>
<dbReference type="InterPro" id="IPR050707">
    <property type="entry name" value="HTH_MetabolicPath_Reg"/>
</dbReference>
<gene>
    <name evidence="6" type="ORF">NWF35_14915</name>
</gene>
<keyword evidence="2" id="KW-0238">DNA-binding</keyword>
<keyword evidence="3" id="KW-0804">Transcription</keyword>
<proteinExistence type="predicted"/>
<dbReference type="RefSeq" id="WP_301240172.1">
    <property type="nucleotide sequence ID" value="NZ_JANRHH010000052.1"/>
</dbReference>
<organism evidence="6 7">
    <name type="scientific">Polycladomyces subterraneus</name>
    <dbReference type="NCBI Taxonomy" id="1016997"/>
    <lineage>
        <taxon>Bacteria</taxon>
        <taxon>Bacillati</taxon>
        <taxon>Bacillota</taxon>
        <taxon>Bacilli</taxon>
        <taxon>Bacillales</taxon>
        <taxon>Thermoactinomycetaceae</taxon>
        <taxon>Polycladomyces</taxon>
    </lineage>
</organism>
<evidence type="ECO:0000259" key="5">
    <source>
        <dbReference type="PROSITE" id="PS51078"/>
    </source>
</evidence>
<dbReference type="PROSITE" id="PS51077">
    <property type="entry name" value="HTH_ICLR"/>
    <property type="match status" value="1"/>
</dbReference>
<name>A0ABT8IQW3_9BACL</name>
<dbReference type="Gene3D" id="3.30.450.40">
    <property type="match status" value="1"/>
</dbReference>
<dbReference type="Gene3D" id="1.10.10.10">
    <property type="entry name" value="Winged helix-like DNA-binding domain superfamily/Winged helix DNA-binding domain"/>
    <property type="match status" value="1"/>
</dbReference>
<dbReference type="Proteomes" id="UP001174196">
    <property type="component" value="Unassembled WGS sequence"/>
</dbReference>
<dbReference type="InterPro" id="IPR014757">
    <property type="entry name" value="Tscrpt_reg_IclR_C"/>
</dbReference>
<dbReference type="Pfam" id="PF01614">
    <property type="entry name" value="IclR_C"/>
    <property type="match status" value="1"/>
</dbReference>
<dbReference type="PANTHER" id="PTHR30136">
    <property type="entry name" value="HELIX-TURN-HELIX TRANSCRIPTIONAL REGULATOR, ICLR FAMILY"/>
    <property type="match status" value="1"/>
</dbReference>
<evidence type="ECO:0000313" key="7">
    <source>
        <dbReference type="Proteomes" id="UP001174196"/>
    </source>
</evidence>
<dbReference type="InterPro" id="IPR029016">
    <property type="entry name" value="GAF-like_dom_sf"/>
</dbReference>
<feature type="domain" description="IclR-ED" evidence="5">
    <location>
        <begin position="69"/>
        <end position="253"/>
    </location>
</feature>
<comment type="caution">
    <text evidence="6">The sequence shown here is derived from an EMBL/GenBank/DDBJ whole genome shotgun (WGS) entry which is preliminary data.</text>
</comment>
<feature type="domain" description="HTH iclR-type" evidence="4">
    <location>
        <begin position="5"/>
        <end position="68"/>
    </location>
</feature>
<evidence type="ECO:0000259" key="4">
    <source>
        <dbReference type="PROSITE" id="PS51077"/>
    </source>
</evidence>
<dbReference type="CDD" id="cd00090">
    <property type="entry name" value="HTH_ARSR"/>
    <property type="match status" value="1"/>
</dbReference>
<evidence type="ECO:0000256" key="2">
    <source>
        <dbReference type="ARBA" id="ARBA00023125"/>
    </source>
</evidence>
<dbReference type="InterPro" id="IPR005471">
    <property type="entry name" value="Tscrpt_reg_IclR_N"/>
</dbReference>
<dbReference type="InterPro" id="IPR036388">
    <property type="entry name" value="WH-like_DNA-bd_sf"/>
</dbReference>
<evidence type="ECO:0000256" key="1">
    <source>
        <dbReference type="ARBA" id="ARBA00023015"/>
    </source>
</evidence>
<evidence type="ECO:0000256" key="3">
    <source>
        <dbReference type="ARBA" id="ARBA00023163"/>
    </source>
</evidence>
<protein>
    <submittedName>
        <fullName evidence="6">IclR family transcriptional regulator</fullName>
    </submittedName>
</protein>
<reference evidence="6" key="1">
    <citation type="submission" date="2022-08" db="EMBL/GenBank/DDBJ databases">
        <title>Polycladomyces zharkentsis sp. nov., a novel thermophilic CMC and starch-degrading bacterium isolated from a geothermal spring in Kazakhstan.</title>
        <authorList>
            <person name="Mashzhan A."/>
            <person name="Kistaubaeva A."/>
            <person name="Javier-Lopez R."/>
            <person name="Birkeland N.-K."/>
        </authorList>
    </citation>
    <scope>NUCLEOTIDE SEQUENCE</scope>
    <source>
        <strain evidence="6">KSR 13</strain>
    </source>
</reference>
<dbReference type="PANTHER" id="PTHR30136:SF8">
    <property type="entry name" value="TRANSCRIPTIONAL REGULATORY PROTEIN"/>
    <property type="match status" value="1"/>
</dbReference>
<accession>A0ABT8IQW3</accession>
<dbReference type="EMBL" id="JANRHH010000052">
    <property type="protein sequence ID" value="MDN4595159.1"/>
    <property type="molecule type" value="Genomic_DNA"/>
</dbReference>
<sequence length="261" mass="29427">MEYQVPSVSLAARILKLLSRYKYRNCSLKDIAEKLEVNKTTCLRVLRTLEKEDFVKYDAEMKKYHLGPYLIPLGNRAAELNDTVANAISELKSIAALTGFTSVLVQRLKNDRLIYIASAEPPDESVRITISVGQQFPITGGAFGKCFLAFDDEKEWHRFIEAGLTAFTPNTIVDAEQFIQSLRDTRRNGYAVTHAELTLGISAVAVPIFNRFGLVDLVMGCLAVTTQLQNENLAQAIQYLQESSRKLSEWSGFQWRHQSRS</sequence>